<comment type="caution">
    <text evidence="8">The sequence shown here is derived from an EMBL/GenBank/DDBJ whole genome shotgun (WGS) entry which is preliminary data.</text>
</comment>
<dbReference type="PROSITE" id="PS00198">
    <property type="entry name" value="4FE4S_FER_1"/>
    <property type="match status" value="1"/>
</dbReference>
<gene>
    <name evidence="8" type="ORF">ACFSCY_24830</name>
</gene>
<accession>A0ABW4FQ54</accession>
<evidence type="ECO:0000256" key="4">
    <source>
        <dbReference type="SAM" id="MobiDB-lite"/>
    </source>
</evidence>
<dbReference type="EMBL" id="JBHUCP010000019">
    <property type="protein sequence ID" value="MFD1532656.1"/>
    <property type="molecule type" value="Genomic_DNA"/>
</dbReference>
<dbReference type="Pfam" id="PF11870">
    <property type="entry name" value="LutB_C"/>
    <property type="match status" value="1"/>
</dbReference>
<dbReference type="InterPro" id="IPR009051">
    <property type="entry name" value="Helical_ferredxn"/>
</dbReference>
<evidence type="ECO:0000313" key="8">
    <source>
        <dbReference type="EMBL" id="MFD1532656.1"/>
    </source>
</evidence>
<dbReference type="Gene3D" id="1.10.1060.10">
    <property type="entry name" value="Alpha-helical ferredoxin"/>
    <property type="match status" value="1"/>
</dbReference>
<dbReference type="InterPro" id="IPR004017">
    <property type="entry name" value="Cys_rich_dom"/>
</dbReference>
<dbReference type="InterPro" id="IPR024569">
    <property type="entry name" value="LutB_C"/>
</dbReference>
<sequence length="463" mass="51476">MTADADRHRPSVSSTEGAPVVRVGLMVPCYIDMFYPQVGVATLELLEKLGVEVDYPFDQTCCGQPMANSGAFTQAKATEELLVRNFADYEYIVAPSGSCVHHIRNKFTAAKDSPGRRHVSSQVRDLPEFLCDVLRVQEFPWAEFPHEVALHVSCSAIRGLCEQSMSERPNDPWFSKPRSLLEKVKGISIADFDRPDECCGFGGTFAVTEEAVSAAIGNDKLDRIAATGARYAVFIRLLTRSATGERITQYTSHFAGPRDGAEMHVVLVDNGRTQRLADERFWRSLKCIRCAACMNTCPVYRRSGGLSYGSTYMGPIGIIMMPTFDIQRHSELPFASTINGSCTNVCPVQINIHEQIYQWREEMNAKGEFSTTKKAAMKVADKVLSHPEAYRMATEAGKAALDVLPHFAIYNRLNAWGRHRDLPSPGAETFHQWYSRNRGSTHPRDALPRETTTSTHGADDGHT</sequence>
<evidence type="ECO:0000259" key="6">
    <source>
        <dbReference type="Pfam" id="PF11870"/>
    </source>
</evidence>
<evidence type="ECO:0000259" key="5">
    <source>
        <dbReference type="Pfam" id="PF02754"/>
    </source>
</evidence>
<feature type="domain" description="4Fe-4S ferredoxin-type" evidence="7">
    <location>
        <begin position="285"/>
        <end position="350"/>
    </location>
</feature>
<protein>
    <submittedName>
        <fullName evidence="8">Heterodisulfide reductase-related iron-sulfur binding cluster</fullName>
    </submittedName>
</protein>
<keyword evidence="1" id="KW-0479">Metal-binding</keyword>
<evidence type="ECO:0000256" key="1">
    <source>
        <dbReference type="ARBA" id="ARBA00022723"/>
    </source>
</evidence>
<keyword evidence="3" id="KW-0411">Iron-sulfur</keyword>
<dbReference type="InterPro" id="IPR004452">
    <property type="entry name" value="LutB/LldF"/>
</dbReference>
<feature type="domain" description="Cysteine-rich" evidence="5">
    <location>
        <begin position="25"/>
        <end position="104"/>
    </location>
</feature>
<evidence type="ECO:0000256" key="2">
    <source>
        <dbReference type="ARBA" id="ARBA00023004"/>
    </source>
</evidence>
<dbReference type="Pfam" id="PF02754">
    <property type="entry name" value="CCG"/>
    <property type="match status" value="2"/>
</dbReference>
<dbReference type="SUPFAM" id="SSF46548">
    <property type="entry name" value="alpha-helical ferredoxin"/>
    <property type="match status" value="1"/>
</dbReference>
<evidence type="ECO:0000259" key="7">
    <source>
        <dbReference type="Pfam" id="PF13183"/>
    </source>
</evidence>
<evidence type="ECO:0000256" key="3">
    <source>
        <dbReference type="ARBA" id="ARBA00023014"/>
    </source>
</evidence>
<evidence type="ECO:0000313" key="9">
    <source>
        <dbReference type="Proteomes" id="UP001597145"/>
    </source>
</evidence>
<dbReference type="PANTHER" id="PTHR47153:SF2">
    <property type="entry name" value="LACTATE UTILIZATION PROTEIN B"/>
    <property type="match status" value="1"/>
</dbReference>
<dbReference type="InterPro" id="IPR017896">
    <property type="entry name" value="4Fe4S_Fe-S-bd"/>
</dbReference>
<feature type="domain" description="Lactate utilization protein B C-terminal" evidence="6">
    <location>
        <begin position="367"/>
        <end position="436"/>
    </location>
</feature>
<dbReference type="PANTHER" id="PTHR47153">
    <property type="entry name" value="LACTATE UTILIZATION PROTEIN B"/>
    <property type="match status" value="1"/>
</dbReference>
<proteinExistence type="predicted"/>
<dbReference type="Pfam" id="PF13183">
    <property type="entry name" value="Fer4_8"/>
    <property type="match status" value="1"/>
</dbReference>
<feature type="domain" description="Cysteine-rich" evidence="5">
    <location>
        <begin position="148"/>
        <end position="231"/>
    </location>
</feature>
<keyword evidence="9" id="KW-1185">Reference proteome</keyword>
<name>A0ABW4FQ54_9PSEU</name>
<feature type="region of interest" description="Disordered" evidence="4">
    <location>
        <begin position="434"/>
        <end position="463"/>
    </location>
</feature>
<reference evidence="9" key="1">
    <citation type="journal article" date="2019" name="Int. J. Syst. Evol. Microbiol.">
        <title>The Global Catalogue of Microorganisms (GCM) 10K type strain sequencing project: providing services to taxonomists for standard genome sequencing and annotation.</title>
        <authorList>
            <consortium name="The Broad Institute Genomics Platform"/>
            <consortium name="The Broad Institute Genome Sequencing Center for Infectious Disease"/>
            <person name="Wu L."/>
            <person name="Ma J."/>
        </authorList>
    </citation>
    <scope>NUCLEOTIDE SEQUENCE [LARGE SCALE GENOMIC DNA]</scope>
    <source>
        <strain evidence="9">JCM 12165</strain>
    </source>
</reference>
<dbReference type="RefSeq" id="WP_343978198.1">
    <property type="nucleotide sequence ID" value="NZ_BAAAJG010000010.1"/>
</dbReference>
<dbReference type="InterPro" id="IPR017900">
    <property type="entry name" value="4Fe4S_Fe_S_CS"/>
</dbReference>
<keyword evidence="2" id="KW-0408">Iron</keyword>
<organism evidence="8 9">
    <name type="scientific">Pseudonocardia aurantiaca</name>
    <dbReference type="NCBI Taxonomy" id="75290"/>
    <lineage>
        <taxon>Bacteria</taxon>
        <taxon>Bacillati</taxon>
        <taxon>Actinomycetota</taxon>
        <taxon>Actinomycetes</taxon>
        <taxon>Pseudonocardiales</taxon>
        <taxon>Pseudonocardiaceae</taxon>
        <taxon>Pseudonocardia</taxon>
    </lineage>
</organism>
<dbReference type="Proteomes" id="UP001597145">
    <property type="component" value="Unassembled WGS sequence"/>
</dbReference>